<reference evidence="1 2" key="1">
    <citation type="submission" date="2018-02" db="EMBL/GenBank/DDBJ databases">
        <title>The genomes of Aspergillus section Nigri reveals drivers in fungal speciation.</title>
        <authorList>
            <consortium name="DOE Joint Genome Institute"/>
            <person name="Vesth T.C."/>
            <person name="Nybo J."/>
            <person name="Theobald S."/>
            <person name="Brandl J."/>
            <person name="Frisvad J.C."/>
            <person name="Nielsen K.F."/>
            <person name="Lyhne E.K."/>
            <person name="Kogle M.E."/>
            <person name="Kuo A."/>
            <person name="Riley R."/>
            <person name="Clum A."/>
            <person name="Nolan M."/>
            <person name="Lipzen A."/>
            <person name="Salamov A."/>
            <person name="Henrissat B."/>
            <person name="Wiebenga A."/>
            <person name="De vries R.P."/>
            <person name="Grigoriev I.V."/>
            <person name="Mortensen U.H."/>
            <person name="Andersen M.R."/>
            <person name="Baker S.E."/>
        </authorList>
    </citation>
    <scope>NUCLEOTIDE SEQUENCE [LARGE SCALE GENOMIC DNA]</scope>
    <source>
        <strain evidence="1 2">CBS 114.51</strain>
    </source>
</reference>
<dbReference type="EMBL" id="KZ824847">
    <property type="protein sequence ID" value="RAH77215.1"/>
    <property type="molecule type" value="Genomic_DNA"/>
</dbReference>
<evidence type="ECO:0000313" key="1">
    <source>
        <dbReference type="EMBL" id="RAH77215.1"/>
    </source>
</evidence>
<dbReference type="GeneID" id="37170652"/>
<protein>
    <submittedName>
        <fullName evidence="1">Uncharacterized protein</fullName>
    </submittedName>
</protein>
<organism evidence="1 2">
    <name type="scientific">Aspergillus japonicus CBS 114.51</name>
    <dbReference type="NCBI Taxonomy" id="1448312"/>
    <lineage>
        <taxon>Eukaryota</taxon>
        <taxon>Fungi</taxon>
        <taxon>Dikarya</taxon>
        <taxon>Ascomycota</taxon>
        <taxon>Pezizomycotina</taxon>
        <taxon>Eurotiomycetes</taxon>
        <taxon>Eurotiomycetidae</taxon>
        <taxon>Eurotiales</taxon>
        <taxon>Aspergillaceae</taxon>
        <taxon>Aspergillus</taxon>
        <taxon>Aspergillus subgen. Circumdati</taxon>
    </lineage>
</organism>
<accession>A0A8T8WMY2</accession>
<gene>
    <name evidence="1" type="ORF">BO86DRAFT_226076</name>
</gene>
<dbReference type="AlphaFoldDB" id="A0A8T8WMY2"/>
<sequence length="185" mass="20235">MISIPPIDVAAGPIVNKQMRFLDHSSIQVILARVLEIHPYGPTNPCRSPGIRGSTHHKHLANSSDWIAYKFGCIGGERLSGHPSSAHQTSLSSSSLSLTPVLLTTIVTQPTQLSRYAFRLAVCGGNCGVTLIRDPCMGSCANVCHPGHSRPVDTLRRPLPRNVSDLWFPRFPPRPPRPDAHRSRI</sequence>
<name>A0A8T8WMY2_ASPJA</name>
<dbReference type="Proteomes" id="UP000249497">
    <property type="component" value="Unassembled WGS sequence"/>
</dbReference>
<dbReference type="RefSeq" id="XP_025523109.1">
    <property type="nucleotide sequence ID" value="XM_025666960.1"/>
</dbReference>
<evidence type="ECO:0000313" key="2">
    <source>
        <dbReference type="Proteomes" id="UP000249497"/>
    </source>
</evidence>
<keyword evidence="2" id="KW-1185">Reference proteome</keyword>
<proteinExistence type="predicted"/>